<evidence type="ECO:0000259" key="2">
    <source>
        <dbReference type="Pfam" id="PF12696"/>
    </source>
</evidence>
<dbReference type="EMBL" id="MHIY01000001">
    <property type="protein sequence ID" value="OGY60415.1"/>
    <property type="molecule type" value="Genomic_DNA"/>
</dbReference>
<name>A0A1G1Z711_9BACT</name>
<evidence type="ECO:0000313" key="3">
    <source>
        <dbReference type="EMBL" id="OGY60415.1"/>
    </source>
</evidence>
<feature type="domain" description="TraD/TraG TraM recognition site" evidence="2">
    <location>
        <begin position="285"/>
        <end position="350"/>
    </location>
</feature>
<evidence type="ECO:0000313" key="4">
    <source>
        <dbReference type="Proteomes" id="UP000178744"/>
    </source>
</evidence>
<dbReference type="AlphaFoldDB" id="A0A1G1Z711"/>
<dbReference type="SUPFAM" id="SSF52540">
    <property type="entry name" value="P-loop containing nucleoside triphosphate hydrolases"/>
    <property type="match status" value="1"/>
</dbReference>
<dbReference type="Proteomes" id="UP000178744">
    <property type="component" value="Unassembled WGS sequence"/>
</dbReference>
<dbReference type="Gene3D" id="3.40.50.300">
    <property type="entry name" value="P-loop containing nucleotide triphosphate hydrolases"/>
    <property type="match status" value="2"/>
</dbReference>
<dbReference type="STRING" id="1797690.A3B23_01830"/>
<dbReference type="InterPro" id="IPR027417">
    <property type="entry name" value="P-loop_NTPase"/>
</dbReference>
<dbReference type="CDD" id="cd01127">
    <property type="entry name" value="TrwB_TraG_TraD_VirD4"/>
    <property type="match status" value="1"/>
</dbReference>
<feature type="domain" description="Helicase HerA central" evidence="1">
    <location>
        <begin position="14"/>
        <end position="106"/>
    </location>
</feature>
<sequence length="437" mass="49588">MPKDGLLIGKNVYRGDERPIKISGEDRRRHVYLIGQTGVGKSTLMKNMIVQDIRNGEGVGLIDPHGDIAEEVMGLIPENRYEDVVLLDPADLSRPIGLNMLQYDPRYPEQKTFIVNELINILDKLYDLKTTGGPMFEQYTRNALLLLMEHPERGFTLLEIPKVLADKEFRRSLLLNCNNILVKDFWEKEAEKAGGEAALANMVPYITSKFNVFLANDYVRPIIAQSKTSIDFRDIMDSKKILIVSLSKGRLGDINASLLGLIVVGKILMAAFSRVDQAENLRKDFYLYIDEFQNFATDSISTILSEARKYHLDLIIAHQFIEQLKKEIRDAVFGNVGNILAMRVGAQDAEFLVKQFTPVFNESDLVNIDNFKAYVRLLVYGKTTRPFSMSIYPPEKGNTGIAAGLRRISSLKYGRDRAIVEKEIMERLRPEYKNSVA</sequence>
<dbReference type="InterPro" id="IPR032689">
    <property type="entry name" value="TraG-D_C"/>
</dbReference>
<dbReference type="InterPro" id="IPR002789">
    <property type="entry name" value="HerA_central"/>
</dbReference>
<evidence type="ECO:0000259" key="1">
    <source>
        <dbReference type="Pfam" id="PF01935"/>
    </source>
</evidence>
<evidence type="ECO:0008006" key="5">
    <source>
        <dbReference type="Google" id="ProtNLM"/>
    </source>
</evidence>
<dbReference type="PANTHER" id="PTHR30121">
    <property type="entry name" value="UNCHARACTERIZED PROTEIN YJGR-RELATED"/>
    <property type="match status" value="1"/>
</dbReference>
<dbReference type="Pfam" id="PF12696">
    <property type="entry name" value="TraG-D_C"/>
    <property type="match status" value="1"/>
</dbReference>
<proteinExistence type="predicted"/>
<protein>
    <recommendedName>
        <fullName evidence="5">Type IV secretion system coupling protein TraD DNA-binding domain-containing protein</fullName>
    </recommendedName>
</protein>
<dbReference type="PANTHER" id="PTHR30121:SF6">
    <property type="entry name" value="SLR6007 PROTEIN"/>
    <property type="match status" value="1"/>
</dbReference>
<dbReference type="Pfam" id="PF01935">
    <property type="entry name" value="DUF87"/>
    <property type="match status" value="1"/>
</dbReference>
<gene>
    <name evidence="3" type="ORF">A3B23_01830</name>
</gene>
<dbReference type="InterPro" id="IPR051162">
    <property type="entry name" value="T4SS_component"/>
</dbReference>
<accession>A0A1G1Z711</accession>
<organism evidence="3 4">
    <name type="scientific">Candidatus Colwellbacteria bacterium RIFCSPLOWO2_01_FULL_48_10</name>
    <dbReference type="NCBI Taxonomy" id="1797690"/>
    <lineage>
        <taxon>Bacteria</taxon>
        <taxon>Candidatus Colwelliibacteriota</taxon>
    </lineage>
</organism>
<reference evidence="3 4" key="1">
    <citation type="journal article" date="2016" name="Nat. Commun.">
        <title>Thousands of microbial genomes shed light on interconnected biogeochemical processes in an aquifer system.</title>
        <authorList>
            <person name="Anantharaman K."/>
            <person name="Brown C.T."/>
            <person name="Hug L.A."/>
            <person name="Sharon I."/>
            <person name="Castelle C.J."/>
            <person name="Probst A.J."/>
            <person name="Thomas B.C."/>
            <person name="Singh A."/>
            <person name="Wilkins M.J."/>
            <person name="Karaoz U."/>
            <person name="Brodie E.L."/>
            <person name="Williams K.H."/>
            <person name="Hubbard S.S."/>
            <person name="Banfield J.F."/>
        </authorList>
    </citation>
    <scope>NUCLEOTIDE SEQUENCE [LARGE SCALE GENOMIC DNA]</scope>
</reference>
<comment type="caution">
    <text evidence="3">The sequence shown here is derived from an EMBL/GenBank/DDBJ whole genome shotgun (WGS) entry which is preliminary data.</text>
</comment>